<feature type="compositionally biased region" description="Pro residues" evidence="1">
    <location>
        <begin position="50"/>
        <end position="61"/>
    </location>
</feature>
<protein>
    <submittedName>
        <fullName evidence="2">Uncharacterized protein</fullName>
    </submittedName>
</protein>
<organism evidence="2">
    <name type="scientific">marine sediment metagenome</name>
    <dbReference type="NCBI Taxonomy" id="412755"/>
    <lineage>
        <taxon>unclassified sequences</taxon>
        <taxon>metagenomes</taxon>
        <taxon>ecological metagenomes</taxon>
    </lineage>
</organism>
<accession>X1MSX6</accession>
<feature type="compositionally biased region" description="Basic and acidic residues" evidence="1">
    <location>
        <begin position="37"/>
        <end position="49"/>
    </location>
</feature>
<evidence type="ECO:0000256" key="1">
    <source>
        <dbReference type="SAM" id="MobiDB-lite"/>
    </source>
</evidence>
<feature type="region of interest" description="Disordered" evidence="1">
    <location>
        <begin position="37"/>
        <end position="77"/>
    </location>
</feature>
<evidence type="ECO:0000313" key="2">
    <source>
        <dbReference type="EMBL" id="GAI34782.1"/>
    </source>
</evidence>
<gene>
    <name evidence="2" type="ORF">S06H3_45658</name>
</gene>
<dbReference type="AlphaFoldDB" id="X1MSX6"/>
<feature type="compositionally biased region" description="Low complexity" evidence="1">
    <location>
        <begin position="62"/>
        <end position="77"/>
    </location>
</feature>
<sequence length="77" mass="8288">MLGVQSPDCDPVYTTMDGSLATVLEKVPALVAEAKEKWEANPRYPKADLPKPPPSPTPARPPTSSSPAKPKQQPSFF</sequence>
<comment type="caution">
    <text evidence="2">The sequence shown here is derived from an EMBL/GenBank/DDBJ whole genome shotgun (WGS) entry which is preliminary data.</text>
</comment>
<reference evidence="2" key="1">
    <citation type="journal article" date="2014" name="Front. Microbiol.">
        <title>High frequency of phylogenetically diverse reductive dehalogenase-homologous genes in deep subseafloor sedimentary metagenomes.</title>
        <authorList>
            <person name="Kawai M."/>
            <person name="Futagami T."/>
            <person name="Toyoda A."/>
            <person name="Takaki Y."/>
            <person name="Nishi S."/>
            <person name="Hori S."/>
            <person name="Arai W."/>
            <person name="Tsubouchi T."/>
            <person name="Morono Y."/>
            <person name="Uchiyama I."/>
            <person name="Ito T."/>
            <person name="Fujiyama A."/>
            <person name="Inagaki F."/>
            <person name="Takami H."/>
        </authorList>
    </citation>
    <scope>NUCLEOTIDE SEQUENCE</scope>
    <source>
        <strain evidence="2">Expedition CK06-06</strain>
    </source>
</reference>
<proteinExistence type="predicted"/>
<dbReference type="EMBL" id="BARV01028538">
    <property type="protein sequence ID" value="GAI34782.1"/>
    <property type="molecule type" value="Genomic_DNA"/>
</dbReference>
<name>X1MSX6_9ZZZZ</name>